<dbReference type="GO" id="GO:0022627">
    <property type="term" value="C:cytosolic small ribosomal subunit"/>
    <property type="evidence" value="ECO:0007669"/>
    <property type="project" value="TreeGrafter"/>
</dbReference>
<dbReference type="FunFam" id="1.10.287.10:FF:000002">
    <property type="entry name" value="30S ribosomal protein S15"/>
    <property type="match status" value="1"/>
</dbReference>
<organism evidence="6 7">
    <name type="scientific">Candidatus Vogelbacteria bacterium RIFOXYD1_FULL_44_32</name>
    <dbReference type="NCBI Taxonomy" id="1802438"/>
    <lineage>
        <taxon>Bacteria</taxon>
        <taxon>Candidatus Vogeliibacteriota</taxon>
    </lineage>
</organism>
<protein>
    <recommendedName>
        <fullName evidence="4">Small ribosomal subunit protein uS15</fullName>
    </recommendedName>
</protein>
<comment type="function">
    <text evidence="4">Forms an intersubunit bridge (bridge B4) with the 23S rRNA of the 50S subunit in the ribosome.</text>
</comment>
<dbReference type="Proteomes" id="UP000177043">
    <property type="component" value="Unassembled WGS sequence"/>
</dbReference>
<gene>
    <name evidence="4" type="primary">rpsO</name>
    <name evidence="6" type="ORF">A2571_00570</name>
</gene>
<dbReference type="InterPro" id="IPR009068">
    <property type="entry name" value="uS15_NS1_RNA-bd_sf"/>
</dbReference>
<dbReference type="GO" id="GO:0003735">
    <property type="term" value="F:structural constituent of ribosome"/>
    <property type="evidence" value="ECO:0007669"/>
    <property type="project" value="InterPro"/>
</dbReference>
<evidence type="ECO:0000256" key="2">
    <source>
        <dbReference type="ARBA" id="ARBA00023274"/>
    </source>
</evidence>
<keyword evidence="4" id="KW-0699">rRNA-binding</keyword>
<dbReference type="SUPFAM" id="SSF47060">
    <property type="entry name" value="S15/NS1 RNA-binding domain"/>
    <property type="match status" value="1"/>
</dbReference>
<accession>A0A1G2QFR9</accession>
<dbReference type="SMART" id="SM01387">
    <property type="entry name" value="Ribosomal_S15"/>
    <property type="match status" value="1"/>
</dbReference>
<evidence type="ECO:0000313" key="7">
    <source>
        <dbReference type="Proteomes" id="UP000177043"/>
    </source>
</evidence>
<comment type="caution">
    <text evidence="6">The sequence shown here is derived from an EMBL/GenBank/DDBJ whole genome shotgun (WGS) entry which is preliminary data.</text>
</comment>
<dbReference type="InterPro" id="IPR005290">
    <property type="entry name" value="Ribosomal_uS15_bac-type"/>
</dbReference>
<dbReference type="HAMAP" id="MF_01343_B">
    <property type="entry name" value="Ribosomal_uS15_B"/>
    <property type="match status" value="1"/>
</dbReference>
<dbReference type="STRING" id="1802438.A2571_00570"/>
<reference evidence="6 7" key="1">
    <citation type="journal article" date="2016" name="Nat. Commun.">
        <title>Thousands of microbial genomes shed light on interconnected biogeochemical processes in an aquifer system.</title>
        <authorList>
            <person name="Anantharaman K."/>
            <person name="Brown C.T."/>
            <person name="Hug L.A."/>
            <person name="Sharon I."/>
            <person name="Castelle C.J."/>
            <person name="Probst A.J."/>
            <person name="Thomas B.C."/>
            <person name="Singh A."/>
            <person name="Wilkins M.J."/>
            <person name="Karaoz U."/>
            <person name="Brodie E.L."/>
            <person name="Williams K.H."/>
            <person name="Hubbard S.S."/>
            <person name="Banfield J.F."/>
        </authorList>
    </citation>
    <scope>NUCLEOTIDE SEQUENCE [LARGE SCALE GENOMIC DNA]</scope>
</reference>
<keyword evidence="2 4" id="KW-0687">Ribonucleoprotein</keyword>
<dbReference type="AlphaFoldDB" id="A0A1G2QFR9"/>
<evidence type="ECO:0000256" key="5">
    <source>
        <dbReference type="RuleBase" id="RU003919"/>
    </source>
</evidence>
<evidence type="ECO:0000256" key="1">
    <source>
        <dbReference type="ARBA" id="ARBA00022980"/>
    </source>
</evidence>
<dbReference type="NCBIfam" id="TIGR00952">
    <property type="entry name" value="S15_bact"/>
    <property type="match status" value="1"/>
</dbReference>
<comment type="similarity">
    <text evidence="4 5">Belongs to the universal ribosomal protein uS15 family.</text>
</comment>
<comment type="function">
    <text evidence="4">One of the primary rRNA binding proteins, it binds directly to 16S rRNA where it helps nucleate assembly of the platform of the 30S subunit by binding and bridging several RNA helices of the 16S rRNA.</text>
</comment>
<dbReference type="PANTHER" id="PTHR23321:SF26">
    <property type="entry name" value="SMALL RIBOSOMAL SUBUNIT PROTEIN US15M"/>
    <property type="match status" value="1"/>
</dbReference>
<dbReference type="Pfam" id="PF00312">
    <property type="entry name" value="Ribosomal_S15"/>
    <property type="match status" value="1"/>
</dbReference>
<keyword evidence="1 4" id="KW-0689">Ribosomal protein</keyword>
<dbReference type="GO" id="GO:0006412">
    <property type="term" value="P:translation"/>
    <property type="evidence" value="ECO:0007669"/>
    <property type="project" value="UniProtKB-UniRule"/>
</dbReference>
<evidence type="ECO:0000256" key="4">
    <source>
        <dbReference type="HAMAP-Rule" id="MF_01343"/>
    </source>
</evidence>
<evidence type="ECO:0000256" key="3">
    <source>
        <dbReference type="ARBA" id="ARBA00064542"/>
    </source>
</evidence>
<dbReference type="PANTHER" id="PTHR23321">
    <property type="entry name" value="RIBOSOMAL PROTEIN S15, BACTERIAL AND ORGANELLAR"/>
    <property type="match status" value="1"/>
</dbReference>
<proteinExistence type="inferred from homology"/>
<dbReference type="EMBL" id="MHTJ01000002">
    <property type="protein sequence ID" value="OHA58862.1"/>
    <property type="molecule type" value="Genomic_DNA"/>
</dbReference>
<keyword evidence="4" id="KW-0694">RNA-binding</keyword>
<comment type="subunit">
    <text evidence="3 4">Part of the 30S ribosomal subunit. Forms a bridge to the 50S subunit in the 70S ribosome, contacting the 23S rRNA.</text>
</comment>
<dbReference type="Gene3D" id="1.10.287.10">
    <property type="entry name" value="S15/NS1, RNA-binding"/>
    <property type="match status" value="1"/>
</dbReference>
<dbReference type="InterPro" id="IPR000589">
    <property type="entry name" value="Ribosomal_uS15"/>
</dbReference>
<dbReference type="GO" id="GO:0019843">
    <property type="term" value="F:rRNA binding"/>
    <property type="evidence" value="ECO:0007669"/>
    <property type="project" value="UniProtKB-UniRule"/>
</dbReference>
<evidence type="ECO:0000313" key="6">
    <source>
        <dbReference type="EMBL" id="OHA58862.1"/>
    </source>
</evidence>
<dbReference type="CDD" id="cd00353">
    <property type="entry name" value="Ribosomal_S15p_S13e"/>
    <property type="match status" value="1"/>
</dbReference>
<sequence length="83" mass="9443">MLTTKKKAVVIKKTGKHEKDTGSSEVQIALLSERIEELSSHLKIHKKDNHSRRGLLKLVAKRRSHQKYLETTAKKAEAKKEAV</sequence>
<name>A0A1G2QFR9_9BACT</name>